<organism evidence="1 2">
    <name type="scientific">Propioniciclava coleopterorum</name>
    <dbReference type="NCBI Taxonomy" id="2714937"/>
    <lineage>
        <taxon>Bacteria</taxon>
        <taxon>Bacillati</taxon>
        <taxon>Actinomycetota</taxon>
        <taxon>Actinomycetes</taxon>
        <taxon>Propionibacteriales</taxon>
        <taxon>Propionibacteriaceae</taxon>
        <taxon>Propioniciclava</taxon>
    </lineage>
</organism>
<dbReference type="Proteomes" id="UP000501058">
    <property type="component" value="Chromosome"/>
</dbReference>
<proteinExistence type="predicted"/>
<gene>
    <name evidence="1" type="ORF">G7070_12270</name>
</gene>
<evidence type="ECO:0000313" key="1">
    <source>
        <dbReference type="EMBL" id="QIK72900.1"/>
    </source>
</evidence>
<dbReference type="AlphaFoldDB" id="A0A6G7Y7Z6"/>
<dbReference type="EMBL" id="CP049865">
    <property type="protein sequence ID" value="QIK72900.1"/>
    <property type="molecule type" value="Genomic_DNA"/>
</dbReference>
<reference evidence="1 2" key="1">
    <citation type="submission" date="2020-03" db="EMBL/GenBank/DDBJ databases">
        <title>Propioniciclava sp. nov., isolated from Hydrophilus acuminatus.</title>
        <authorList>
            <person name="Hyun D.-W."/>
            <person name="Bae J.-W."/>
        </authorList>
    </citation>
    <scope>NUCLEOTIDE SEQUENCE [LARGE SCALE GENOMIC DNA]</scope>
    <source>
        <strain evidence="1 2">HDW11</strain>
    </source>
</reference>
<accession>A0A6G7Y7Z6</accession>
<protein>
    <submittedName>
        <fullName evidence="1">Uncharacterized protein</fullName>
    </submittedName>
</protein>
<keyword evidence="2" id="KW-1185">Reference proteome</keyword>
<dbReference type="KEGG" id="prv:G7070_12270"/>
<sequence length="69" mass="7454">MRGLREDLIGAPAGLLLGARWRGDRFEGLVAVDELGAVPRRCEVAEASLDQLVALLGRTDRGAPRGRTR</sequence>
<name>A0A6G7Y7Z6_9ACTN</name>
<evidence type="ECO:0000313" key="2">
    <source>
        <dbReference type="Proteomes" id="UP000501058"/>
    </source>
</evidence>